<name>M7BMR5_CHEMY</name>
<dbReference type="PANTHER" id="PTHR21038:SF3">
    <property type="entry name" value="UAP56-INTERACTING FACTOR"/>
    <property type="match status" value="1"/>
</dbReference>
<feature type="region of interest" description="Disordered" evidence="1">
    <location>
        <begin position="74"/>
        <end position="97"/>
    </location>
</feature>
<organism evidence="2 3">
    <name type="scientific">Chelonia mydas</name>
    <name type="common">Green sea-turtle</name>
    <name type="synonym">Chelonia agassizi</name>
    <dbReference type="NCBI Taxonomy" id="8469"/>
    <lineage>
        <taxon>Eukaryota</taxon>
        <taxon>Metazoa</taxon>
        <taxon>Chordata</taxon>
        <taxon>Craniata</taxon>
        <taxon>Vertebrata</taxon>
        <taxon>Euteleostomi</taxon>
        <taxon>Archelosauria</taxon>
        <taxon>Testudinata</taxon>
        <taxon>Testudines</taxon>
        <taxon>Cryptodira</taxon>
        <taxon>Durocryptodira</taxon>
        <taxon>Americhelydia</taxon>
        <taxon>Chelonioidea</taxon>
        <taxon>Cheloniidae</taxon>
        <taxon>Chelonia</taxon>
    </lineage>
</organism>
<evidence type="ECO:0000313" key="3">
    <source>
        <dbReference type="Proteomes" id="UP000031443"/>
    </source>
</evidence>
<dbReference type="InterPro" id="IPR009782">
    <property type="entry name" value="FYTTD1"/>
</dbReference>
<protein>
    <submittedName>
        <fullName evidence="2">Uncharacterized protein</fullName>
    </submittedName>
</protein>
<dbReference type="GO" id="GO:0006406">
    <property type="term" value="P:mRNA export from nucleus"/>
    <property type="evidence" value="ECO:0007669"/>
    <property type="project" value="InterPro"/>
</dbReference>
<keyword evidence="3" id="KW-1185">Reference proteome</keyword>
<dbReference type="GO" id="GO:0003729">
    <property type="term" value="F:mRNA binding"/>
    <property type="evidence" value="ECO:0007669"/>
    <property type="project" value="InterPro"/>
</dbReference>
<proteinExistence type="predicted"/>
<reference evidence="3" key="1">
    <citation type="journal article" date="2013" name="Nat. Genet.">
        <title>The draft genomes of soft-shell turtle and green sea turtle yield insights into the development and evolution of the turtle-specific body plan.</title>
        <authorList>
            <person name="Wang Z."/>
            <person name="Pascual-Anaya J."/>
            <person name="Zadissa A."/>
            <person name="Li W."/>
            <person name="Niimura Y."/>
            <person name="Huang Z."/>
            <person name="Li C."/>
            <person name="White S."/>
            <person name="Xiong Z."/>
            <person name="Fang D."/>
            <person name="Wang B."/>
            <person name="Ming Y."/>
            <person name="Chen Y."/>
            <person name="Zheng Y."/>
            <person name="Kuraku S."/>
            <person name="Pignatelli M."/>
            <person name="Herrero J."/>
            <person name="Beal K."/>
            <person name="Nozawa M."/>
            <person name="Li Q."/>
            <person name="Wang J."/>
            <person name="Zhang H."/>
            <person name="Yu L."/>
            <person name="Shigenobu S."/>
            <person name="Wang J."/>
            <person name="Liu J."/>
            <person name="Flicek P."/>
            <person name="Searle S."/>
            <person name="Wang J."/>
            <person name="Kuratani S."/>
            <person name="Yin Y."/>
            <person name="Aken B."/>
            <person name="Zhang G."/>
            <person name="Irie N."/>
        </authorList>
    </citation>
    <scope>NUCLEOTIDE SEQUENCE [LARGE SCALE GENOMIC DNA]</scope>
</reference>
<dbReference type="AlphaFoldDB" id="M7BMR5"/>
<evidence type="ECO:0000256" key="1">
    <source>
        <dbReference type="SAM" id="MobiDB-lite"/>
    </source>
</evidence>
<dbReference type="PANTHER" id="PTHR21038">
    <property type="entry name" value="40-2-3 PROTEIN-RELATED"/>
    <property type="match status" value="1"/>
</dbReference>
<sequence>DDIIKRHRKGQTGVKLVGDKRRQQVKNRNSAYGNGRPRFRTWMQRNLQEPCLPAHRPVGKVVGAECDGGVWQLGERDKENDPGPSQFRRGFGQQQYNRRQFRSAMAGPRRRVAATLNGASPLNHQALAPEGNQNDEVLTKADSGQPEAQRRLPQRPKRFRTAGVTGEAPSRRWHLQPSSGAVLTISVSNPQASHIRLYSAPVGAEVPLMKHDHLTASTDLSNIHATGNIRIRPLDTAYQKSQGDLLGLPLKGSKAHGSSRFSEAFKPEDYAKPCVQSSWCFCEAVQCTDLCL</sequence>
<dbReference type="EMBL" id="KB517361">
    <property type="protein sequence ID" value="EMP39186.1"/>
    <property type="molecule type" value="Genomic_DNA"/>
</dbReference>
<evidence type="ECO:0000313" key="2">
    <source>
        <dbReference type="EMBL" id="EMP39186.1"/>
    </source>
</evidence>
<dbReference type="Proteomes" id="UP000031443">
    <property type="component" value="Unassembled WGS sequence"/>
</dbReference>
<feature type="non-terminal residue" evidence="2">
    <location>
        <position position="1"/>
    </location>
</feature>
<gene>
    <name evidence="2" type="ORF">UY3_03556</name>
</gene>
<dbReference type="GO" id="GO:0016607">
    <property type="term" value="C:nuclear speck"/>
    <property type="evidence" value="ECO:0007669"/>
    <property type="project" value="TreeGrafter"/>
</dbReference>
<accession>M7BMR5</accession>